<dbReference type="InterPro" id="IPR003841">
    <property type="entry name" value="Na/Pi_transpt"/>
</dbReference>
<evidence type="ECO:0000256" key="3">
    <source>
        <dbReference type="ARBA" id="ARBA00022692"/>
    </source>
</evidence>
<feature type="transmembrane region" description="Helical" evidence="7">
    <location>
        <begin position="136"/>
        <end position="154"/>
    </location>
</feature>
<keyword evidence="10" id="KW-1185">Reference proteome</keyword>
<keyword evidence="3 7" id="KW-0812">Transmembrane</keyword>
<evidence type="ECO:0000256" key="5">
    <source>
        <dbReference type="ARBA" id="ARBA00023136"/>
    </source>
</evidence>
<dbReference type="SUPFAM" id="SSF109755">
    <property type="entry name" value="PhoU-like"/>
    <property type="match status" value="1"/>
</dbReference>
<evidence type="ECO:0000256" key="7">
    <source>
        <dbReference type="SAM" id="Phobius"/>
    </source>
</evidence>
<dbReference type="NCBIfam" id="NF037997">
    <property type="entry name" value="Na_Pi_symport"/>
    <property type="match status" value="1"/>
</dbReference>
<evidence type="ECO:0000256" key="6">
    <source>
        <dbReference type="SAM" id="MobiDB-lite"/>
    </source>
</evidence>
<protein>
    <submittedName>
        <fullName evidence="9">Sodium-dependent phosphate transporter</fullName>
    </submittedName>
</protein>
<dbReference type="AlphaFoldDB" id="A0A3G9GGW4"/>
<name>A0A3G9GGW4_9NEIS</name>
<evidence type="ECO:0000313" key="10">
    <source>
        <dbReference type="Proteomes" id="UP000198290"/>
    </source>
</evidence>
<organism evidence="9 10">
    <name type="scientific">Aquitalea magnusonii</name>
    <dbReference type="NCBI Taxonomy" id="332411"/>
    <lineage>
        <taxon>Bacteria</taxon>
        <taxon>Pseudomonadati</taxon>
        <taxon>Pseudomonadota</taxon>
        <taxon>Betaproteobacteria</taxon>
        <taxon>Neisseriales</taxon>
        <taxon>Chromobacteriaceae</taxon>
        <taxon>Aquitalea</taxon>
    </lineage>
</organism>
<gene>
    <name evidence="9" type="ORF">DLM_3522</name>
</gene>
<feature type="compositionally biased region" description="Polar residues" evidence="6">
    <location>
        <begin position="546"/>
        <end position="557"/>
    </location>
</feature>
<feature type="transmembrane region" description="Helical" evidence="7">
    <location>
        <begin position="49"/>
        <end position="70"/>
    </location>
</feature>
<reference evidence="10" key="3">
    <citation type="journal article" date="2017" name="Plant Physiol. Biochem.">
        <title>Differential oxidative and antioxidative response of duckweed Lemna minor toward plant growth promoting/inhibiting bacteria.</title>
        <authorList>
            <person name="Ishizawa H."/>
            <person name="Kuroda M."/>
            <person name="Morikawa M."/>
            <person name="Ike M."/>
        </authorList>
    </citation>
    <scope>NUCLEOTIDE SEQUENCE [LARGE SCALE GENOMIC DNA]</scope>
    <source>
        <strain evidence="10">H3</strain>
    </source>
</reference>
<dbReference type="NCBIfam" id="TIGR00704">
    <property type="entry name" value="NaPi_cotrn_rel"/>
    <property type="match status" value="1"/>
</dbReference>
<dbReference type="PANTHER" id="PTHR10010:SF46">
    <property type="entry name" value="SODIUM-DEPENDENT PHOSPHATE TRANSPORT PROTEIN 2B"/>
    <property type="match status" value="1"/>
</dbReference>
<reference evidence="10" key="1">
    <citation type="journal article" date="2017" name="Biotechnol. Biofuels">
        <title>Evaluation of environmental bacterial communities as a factor affecting the growth of duckweed Lemna minor.</title>
        <authorList>
            <person name="Ishizawa H."/>
            <person name="Kuroda M."/>
            <person name="Morikawa M."/>
            <person name="Ike M."/>
        </authorList>
    </citation>
    <scope>NUCLEOTIDE SEQUENCE [LARGE SCALE GENOMIC DNA]</scope>
    <source>
        <strain evidence="10">H3</strain>
    </source>
</reference>
<dbReference type="RefSeq" id="WP_089083570.1">
    <property type="nucleotide sequence ID" value="NZ_AP018823.1"/>
</dbReference>
<proteinExistence type="predicted"/>
<dbReference type="KEGG" id="amah:DLM_3522"/>
<dbReference type="EMBL" id="AP018823">
    <property type="protein sequence ID" value="BBF87108.1"/>
    <property type="molecule type" value="Genomic_DNA"/>
</dbReference>
<reference evidence="9 10" key="2">
    <citation type="journal article" date="2017" name="Genome Announc.">
        <title>Draft genome sequence of Aquitalea magnusonii strain H3, a plant growth-promoting bacterium of duckweed Lemna minor.</title>
        <authorList>
            <person name="Ishizawa H."/>
            <person name="Kuroda M."/>
            <person name="Ike M."/>
        </authorList>
    </citation>
    <scope>NUCLEOTIDE SEQUENCE [LARGE SCALE GENOMIC DNA]</scope>
    <source>
        <strain evidence="9 10">H3</strain>
    </source>
</reference>
<dbReference type="GO" id="GO:0005436">
    <property type="term" value="F:sodium:phosphate symporter activity"/>
    <property type="evidence" value="ECO:0007669"/>
    <property type="project" value="InterPro"/>
</dbReference>
<feature type="region of interest" description="Disordered" evidence="6">
    <location>
        <begin position="543"/>
        <end position="575"/>
    </location>
</feature>
<keyword evidence="4 7" id="KW-1133">Transmembrane helix</keyword>
<feature type="domain" description="PhoU" evidence="8">
    <location>
        <begin position="452"/>
        <end position="528"/>
    </location>
</feature>
<feature type="compositionally biased region" description="Pro residues" evidence="6">
    <location>
        <begin position="566"/>
        <end position="575"/>
    </location>
</feature>
<evidence type="ECO:0000313" key="9">
    <source>
        <dbReference type="EMBL" id="BBF87108.1"/>
    </source>
</evidence>
<keyword evidence="5 7" id="KW-0472">Membrane</keyword>
<accession>A0A3G9GGW4</accession>
<dbReference type="OrthoDB" id="5778511at2"/>
<dbReference type="Pfam" id="PF01895">
    <property type="entry name" value="PhoU"/>
    <property type="match status" value="2"/>
</dbReference>
<feature type="transmembrane region" description="Helical" evidence="7">
    <location>
        <begin position="174"/>
        <end position="197"/>
    </location>
</feature>
<dbReference type="GO" id="GO:0044341">
    <property type="term" value="P:sodium-dependent phosphate transport"/>
    <property type="evidence" value="ECO:0007669"/>
    <property type="project" value="InterPro"/>
</dbReference>
<dbReference type="Pfam" id="PF02690">
    <property type="entry name" value="Na_Pi_cotrans"/>
    <property type="match status" value="2"/>
</dbReference>
<keyword evidence="2" id="KW-1003">Cell membrane</keyword>
<feature type="domain" description="PhoU" evidence="8">
    <location>
        <begin position="343"/>
        <end position="422"/>
    </location>
</feature>
<dbReference type="Gene3D" id="1.20.58.220">
    <property type="entry name" value="Phosphate transport system protein phou homolog 2, domain 2"/>
    <property type="match status" value="1"/>
</dbReference>
<feature type="transmembrane region" description="Helical" evidence="7">
    <location>
        <begin position="108"/>
        <end position="124"/>
    </location>
</feature>
<comment type="subcellular location">
    <subcellularLocation>
        <location evidence="1">Cell membrane</location>
        <topology evidence="1">Multi-pass membrane protein</topology>
    </subcellularLocation>
</comment>
<feature type="transmembrane region" description="Helical" evidence="7">
    <location>
        <begin position="209"/>
        <end position="228"/>
    </location>
</feature>
<dbReference type="InterPro" id="IPR026022">
    <property type="entry name" value="PhoU_dom"/>
</dbReference>
<dbReference type="PANTHER" id="PTHR10010">
    <property type="entry name" value="SOLUTE CARRIER FAMILY 34 SODIUM PHOSPHATE , MEMBER 2-RELATED"/>
    <property type="match status" value="1"/>
</dbReference>
<dbReference type="InterPro" id="IPR004633">
    <property type="entry name" value="NaPi_cotrn-rel/YqeW-like"/>
</dbReference>
<evidence type="ECO:0000256" key="4">
    <source>
        <dbReference type="ARBA" id="ARBA00022989"/>
    </source>
</evidence>
<evidence type="ECO:0000256" key="2">
    <source>
        <dbReference type="ARBA" id="ARBA00022475"/>
    </source>
</evidence>
<evidence type="ECO:0000256" key="1">
    <source>
        <dbReference type="ARBA" id="ARBA00004651"/>
    </source>
</evidence>
<dbReference type="Proteomes" id="UP000198290">
    <property type="component" value="Chromosome"/>
</dbReference>
<dbReference type="GO" id="GO:0005886">
    <property type="term" value="C:plasma membrane"/>
    <property type="evidence" value="ECO:0007669"/>
    <property type="project" value="UniProtKB-SubCell"/>
</dbReference>
<evidence type="ECO:0000259" key="8">
    <source>
        <dbReference type="Pfam" id="PF01895"/>
    </source>
</evidence>
<dbReference type="InterPro" id="IPR038078">
    <property type="entry name" value="PhoU-like_sf"/>
</dbReference>
<sequence>MVTSILLDLMGGVALLLWGLHMVHSGIVRAFGASLRRVMATVLRTRLQAFLAGLGITALLQSSTATALMLSSFSASGMVELAPALAVMLGANVGTTLIVQLLSFDSSAISPLLLVLGVVAFKRSRDARWRDLGRVAIGLGLMLLSLHLLLTSLAPAENAPLVREILSAITGEPLLTLLLGAVLTWLAHSSVATVLLTMSLAYSGFIPPLAACALILGANLGSALNPFIEGLSSSNPAHRRLPAGNLLTRLAGCALFLPLLEPLLSWLTPLEDNPARLAADFHTLFNVVVALVFLPPIQPLSRLLCRWLPDSKAADDPAQPLYLDTSALDTPSVALACAARETLHMGDIVETMLRESMQVLLGNDRKLALAVSQRDNAVDSLHEAIKLYVVRLTRDSLDEAEGRRAMEIMALSINLEHIGDIIDKNLMELANKKIKHQLQFSREGAQELEAFHRLVIDNLKLSFTVFLTGDVKAARQLLDEKTRVRELEMQAAESHMARLREGRLESLETSSLHLDILRDFKRIHSHLCATAYPALEASGQLRPSRLRQQAVSATPASSDGAGSVHPAPPPSAGAC</sequence>